<dbReference type="PROSITE" id="PS51257">
    <property type="entry name" value="PROKAR_LIPOPROTEIN"/>
    <property type="match status" value="1"/>
</dbReference>
<feature type="signal peptide" evidence="1">
    <location>
        <begin position="1"/>
        <end position="17"/>
    </location>
</feature>
<evidence type="ECO:0000313" key="2">
    <source>
        <dbReference type="EMBL" id="MFD2567674.1"/>
    </source>
</evidence>
<reference evidence="3" key="1">
    <citation type="journal article" date="2019" name="Int. J. Syst. Evol. Microbiol.">
        <title>The Global Catalogue of Microorganisms (GCM) 10K type strain sequencing project: providing services to taxonomists for standard genome sequencing and annotation.</title>
        <authorList>
            <consortium name="The Broad Institute Genomics Platform"/>
            <consortium name="The Broad Institute Genome Sequencing Center for Infectious Disease"/>
            <person name="Wu L."/>
            <person name="Ma J."/>
        </authorList>
    </citation>
    <scope>NUCLEOTIDE SEQUENCE [LARGE SCALE GENOMIC DNA]</scope>
    <source>
        <strain evidence="3">KCTC 52127</strain>
    </source>
</reference>
<name>A0ABW5LUQ2_9FLAO</name>
<sequence length="175" mass="19617">MKKITTVLALFVLTLFASCNSEESLQQYMVASQEKDGFMTIDIPINFIKPKSLDVPADVQETIKSIKKVNLVALPYQGNEEAYTVEKDKLNKILKTDKYKSLMRMNAQGIKMNIYYTGSADAIDEVIAFGYAKDKGVGVARILGENMDPSKIITMMNNITLDGDQLNLRKFNLAF</sequence>
<accession>A0ABW5LUQ2</accession>
<proteinExistence type="predicted"/>
<dbReference type="EMBL" id="JBHULH010000004">
    <property type="protein sequence ID" value="MFD2567674.1"/>
    <property type="molecule type" value="Genomic_DNA"/>
</dbReference>
<evidence type="ECO:0000313" key="3">
    <source>
        <dbReference type="Proteomes" id="UP001597508"/>
    </source>
</evidence>
<organism evidence="2 3">
    <name type="scientific">Pseudotenacibaculum haliotis</name>
    <dbReference type="NCBI Taxonomy" id="1862138"/>
    <lineage>
        <taxon>Bacteria</taxon>
        <taxon>Pseudomonadati</taxon>
        <taxon>Bacteroidota</taxon>
        <taxon>Flavobacteriia</taxon>
        <taxon>Flavobacteriales</taxon>
        <taxon>Flavobacteriaceae</taxon>
        <taxon>Pseudotenacibaculum</taxon>
    </lineage>
</organism>
<dbReference type="Proteomes" id="UP001597508">
    <property type="component" value="Unassembled WGS sequence"/>
</dbReference>
<gene>
    <name evidence="2" type="ORF">ACFSRZ_09840</name>
</gene>
<keyword evidence="1" id="KW-0732">Signal</keyword>
<keyword evidence="3" id="KW-1185">Reference proteome</keyword>
<protein>
    <submittedName>
        <fullName evidence="2">DUF4252 domain-containing protein</fullName>
    </submittedName>
</protein>
<dbReference type="RefSeq" id="WP_379666384.1">
    <property type="nucleotide sequence ID" value="NZ_JBHULH010000004.1"/>
</dbReference>
<dbReference type="InterPro" id="IPR025348">
    <property type="entry name" value="DUF4252"/>
</dbReference>
<evidence type="ECO:0000256" key="1">
    <source>
        <dbReference type="SAM" id="SignalP"/>
    </source>
</evidence>
<feature type="chain" id="PRO_5045772956" evidence="1">
    <location>
        <begin position="18"/>
        <end position="175"/>
    </location>
</feature>
<dbReference type="Pfam" id="PF14060">
    <property type="entry name" value="DUF4252"/>
    <property type="match status" value="1"/>
</dbReference>
<comment type="caution">
    <text evidence="2">The sequence shown here is derived from an EMBL/GenBank/DDBJ whole genome shotgun (WGS) entry which is preliminary data.</text>
</comment>